<comment type="subcellular location">
    <subcellularLocation>
        <location evidence="5">Membrane</location>
        <topology evidence="5">Single-pass membrane protein</topology>
    </subcellularLocation>
</comment>
<dbReference type="EC" id="2.4.1.17" evidence="5"/>
<comment type="similarity">
    <text evidence="1 4">Belongs to the UDP-glycosyltransferase family.</text>
</comment>
<dbReference type="PANTHER" id="PTHR48043">
    <property type="entry name" value="EG:EG0003.4 PROTEIN-RELATED"/>
    <property type="match status" value="1"/>
</dbReference>
<sequence>MHVTRVLFVIGLLSAVEAYRILVVYPFPIRSLNILGEGFVRHFLNAGHEVTFVTSYPQKNDNPRLRQVDISSNILDMADEGYSISNVMNEEVIANDIKMYQDFALQNAIMTLNDKNFKQLLEDTTQSFDAVLIDYYETEIYAGLAYLYECPIIWATSMGPHWQALRLVDEPSNPAYTADYLSSNVVPFTFQQRIEELWAQIKWTWWKWTSTLPQERKAFQEIFHHFFEKRGSTLPDYDKMIYNSSLVFSNSHCAFGDIPSLPQNLKLIGGYYIEHPPKPLPQDLQFIMNSAKHGVIYFSMGSTWNSKDFPKSTIESLLKVFGKLKQTVIWKFEDELPNLPANVKVLKWAPQTSILAHPNCLLFITHGGLLSSTESIHYGVPIIGIPILFDQFVNVNKAVAKGFAIRVPLDYNMPNNLEVAVQKMLTDPKYRKLVKNLSSIYHNRPLLPGKEAVYWVEYVIQTEGALHLRTPALSVSFYQKYYLDLVAILLATVYVLYRIMKILLSKMKIFSKRPKEKKN</sequence>
<keyword evidence="5" id="KW-1133">Transmembrane helix</keyword>
<evidence type="ECO:0000256" key="3">
    <source>
        <dbReference type="ARBA" id="ARBA00022679"/>
    </source>
</evidence>
<evidence type="ECO:0000256" key="5">
    <source>
        <dbReference type="RuleBase" id="RU362059"/>
    </source>
</evidence>
<dbReference type="GO" id="GO:0015020">
    <property type="term" value="F:glucuronosyltransferase activity"/>
    <property type="evidence" value="ECO:0007669"/>
    <property type="project" value="UniProtKB-EC"/>
</dbReference>
<evidence type="ECO:0000256" key="2">
    <source>
        <dbReference type="ARBA" id="ARBA00022676"/>
    </source>
</evidence>
<keyword evidence="3 4" id="KW-0808">Transferase</keyword>
<dbReference type="CDD" id="cd03784">
    <property type="entry name" value="GT1_Gtf-like"/>
    <property type="match status" value="1"/>
</dbReference>
<organism evidence="6">
    <name type="scientific">Chilo suppressalis</name>
    <name type="common">Asiatic rice borer moth</name>
    <dbReference type="NCBI Taxonomy" id="168631"/>
    <lineage>
        <taxon>Eukaryota</taxon>
        <taxon>Metazoa</taxon>
        <taxon>Ecdysozoa</taxon>
        <taxon>Arthropoda</taxon>
        <taxon>Hexapoda</taxon>
        <taxon>Insecta</taxon>
        <taxon>Pterygota</taxon>
        <taxon>Neoptera</taxon>
        <taxon>Endopterygota</taxon>
        <taxon>Lepidoptera</taxon>
        <taxon>Glossata</taxon>
        <taxon>Ditrysia</taxon>
        <taxon>Pyraloidea</taxon>
        <taxon>Crambidae</taxon>
        <taxon>Crambinae</taxon>
        <taxon>Chilo</taxon>
    </lineage>
</organism>
<evidence type="ECO:0000313" key="6">
    <source>
        <dbReference type="EMBL" id="QBK47166.1"/>
    </source>
</evidence>
<keyword evidence="5" id="KW-0812">Transmembrane</keyword>
<proteinExistence type="evidence at transcript level"/>
<gene>
    <name evidence="6" type="primary">UGT40AK1</name>
</gene>
<dbReference type="OrthoDB" id="5835829at2759"/>
<dbReference type="GO" id="GO:0016020">
    <property type="term" value="C:membrane"/>
    <property type="evidence" value="ECO:0007669"/>
    <property type="project" value="UniProtKB-SubCell"/>
</dbReference>
<dbReference type="InterPro" id="IPR002213">
    <property type="entry name" value="UDP_glucos_trans"/>
</dbReference>
<comment type="catalytic activity">
    <reaction evidence="5">
        <text>glucuronate acceptor + UDP-alpha-D-glucuronate = acceptor beta-D-glucuronoside + UDP + H(+)</text>
        <dbReference type="Rhea" id="RHEA:21032"/>
        <dbReference type="ChEBI" id="CHEBI:15378"/>
        <dbReference type="ChEBI" id="CHEBI:58052"/>
        <dbReference type="ChEBI" id="CHEBI:58223"/>
        <dbReference type="ChEBI" id="CHEBI:132367"/>
        <dbReference type="ChEBI" id="CHEBI:132368"/>
        <dbReference type="EC" id="2.4.1.17"/>
    </reaction>
</comment>
<keyword evidence="5" id="KW-0472">Membrane</keyword>
<keyword evidence="2 4" id="KW-0328">Glycosyltransferase</keyword>
<feature type="transmembrane region" description="Helical" evidence="5">
    <location>
        <begin position="481"/>
        <end position="500"/>
    </location>
</feature>
<dbReference type="AlphaFoldDB" id="A0A481XXL4"/>
<dbReference type="EMBL" id="MK135480">
    <property type="protein sequence ID" value="QBK47166.1"/>
    <property type="molecule type" value="mRNA"/>
</dbReference>
<reference evidence="6" key="1">
    <citation type="journal article" date="2019" name="Int. J. Mol. Sci.">
        <title>UDP-Glycosyltransferase Genes in the Striped Rice Stem Borer, Chilo suppressalis (Walker), and Their Contribution to Chlorantraniliprole Resistance.</title>
        <authorList>
            <person name="Zhao J."/>
            <person name="Xu L."/>
            <person name="Sun Y."/>
            <person name="Song P."/>
            <person name="Han Z."/>
        </authorList>
    </citation>
    <scope>NUCLEOTIDE SEQUENCE</scope>
</reference>
<dbReference type="PANTHER" id="PTHR48043:SF159">
    <property type="entry name" value="EG:EG0003.4 PROTEIN-RELATED"/>
    <property type="match status" value="1"/>
</dbReference>
<dbReference type="SUPFAM" id="SSF53756">
    <property type="entry name" value="UDP-Glycosyltransferase/glycogen phosphorylase"/>
    <property type="match status" value="1"/>
</dbReference>
<evidence type="ECO:0000256" key="1">
    <source>
        <dbReference type="ARBA" id="ARBA00009995"/>
    </source>
</evidence>
<name>A0A481XXL4_CHISP</name>
<evidence type="ECO:0000256" key="4">
    <source>
        <dbReference type="RuleBase" id="RU003718"/>
    </source>
</evidence>
<dbReference type="Pfam" id="PF00201">
    <property type="entry name" value="UDPGT"/>
    <property type="match status" value="1"/>
</dbReference>
<dbReference type="Gene3D" id="3.40.50.2000">
    <property type="entry name" value="Glycogen Phosphorylase B"/>
    <property type="match status" value="1"/>
</dbReference>
<protein>
    <recommendedName>
        <fullName evidence="5">UDP-glucuronosyltransferase</fullName>
        <ecNumber evidence="5">2.4.1.17</ecNumber>
    </recommendedName>
</protein>
<dbReference type="PROSITE" id="PS00375">
    <property type="entry name" value="UDPGT"/>
    <property type="match status" value="1"/>
</dbReference>
<dbReference type="InterPro" id="IPR050271">
    <property type="entry name" value="UDP-glycosyltransferase"/>
</dbReference>
<accession>A0A481XXL4</accession>
<dbReference type="InterPro" id="IPR035595">
    <property type="entry name" value="UDP_glycos_trans_CS"/>
</dbReference>
<dbReference type="FunFam" id="3.40.50.2000:FF:000050">
    <property type="entry name" value="UDP-glucuronosyltransferase"/>
    <property type="match status" value="1"/>
</dbReference>